<dbReference type="Proteomes" id="UP000192491">
    <property type="component" value="Unassembled WGS sequence"/>
</dbReference>
<protein>
    <recommendedName>
        <fullName evidence="1">Ice-binding protein C-terminal domain-containing protein</fullName>
    </recommendedName>
</protein>
<gene>
    <name evidence="2" type="ORF">BWK73_01310</name>
</gene>
<evidence type="ECO:0000259" key="1">
    <source>
        <dbReference type="Pfam" id="PF07589"/>
    </source>
</evidence>
<evidence type="ECO:0000313" key="2">
    <source>
        <dbReference type="EMBL" id="OQX17350.1"/>
    </source>
</evidence>
<evidence type="ECO:0000313" key="3">
    <source>
        <dbReference type="Proteomes" id="UP000192491"/>
    </source>
</evidence>
<dbReference type="InterPro" id="IPR013424">
    <property type="entry name" value="Ice-binding_C"/>
</dbReference>
<proteinExistence type="predicted"/>
<sequence>MVLSTIKRGPGLTVIWLQMWFYATLPVLVEICRENGDVYDFKMFHAERHWTQSTIAITSTLGDPVEVPEPATLALLGVALAGLGWSRRKNKA</sequence>
<dbReference type="Pfam" id="PF07589">
    <property type="entry name" value="PEP-CTERM"/>
    <property type="match status" value="1"/>
</dbReference>
<comment type="caution">
    <text evidence="2">The sequence shown here is derived from an EMBL/GenBank/DDBJ whole genome shotgun (WGS) entry which is preliminary data.</text>
</comment>
<dbReference type="EMBL" id="MTEJ01000001">
    <property type="protein sequence ID" value="OQX17350.1"/>
    <property type="molecule type" value="Genomic_DNA"/>
</dbReference>
<feature type="domain" description="Ice-binding protein C-terminal" evidence="1">
    <location>
        <begin position="67"/>
        <end position="88"/>
    </location>
</feature>
<reference evidence="2 3" key="1">
    <citation type="submission" date="2017-01" db="EMBL/GenBank/DDBJ databases">
        <title>Novel large sulfur bacteria in the metagenomes of groundwater-fed chemosynthetic microbial mats in the Lake Huron basin.</title>
        <authorList>
            <person name="Sharrar A.M."/>
            <person name="Flood B.E."/>
            <person name="Bailey J.V."/>
            <person name="Jones D.S."/>
            <person name="Biddanda B."/>
            <person name="Ruberg S.A."/>
            <person name="Marcus D.N."/>
            <person name="Dick G.J."/>
        </authorList>
    </citation>
    <scope>NUCLEOTIDE SEQUENCE [LARGE SCALE GENOMIC DNA]</scope>
    <source>
        <strain evidence="2">A8</strain>
    </source>
</reference>
<name>A0A1Y1QZS4_9GAMM</name>
<organism evidence="2 3">
    <name type="scientific">Thiothrix lacustris</name>
    <dbReference type="NCBI Taxonomy" id="525917"/>
    <lineage>
        <taxon>Bacteria</taxon>
        <taxon>Pseudomonadati</taxon>
        <taxon>Pseudomonadota</taxon>
        <taxon>Gammaproteobacteria</taxon>
        <taxon>Thiotrichales</taxon>
        <taxon>Thiotrichaceae</taxon>
        <taxon>Thiothrix</taxon>
    </lineage>
</organism>
<dbReference type="NCBIfam" id="TIGR02595">
    <property type="entry name" value="PEP_CTERM"/>
    <property type="match status" value="1"/>
</dbReference>
<accession>A0A1Y1QZS4</accession>
<dbReference type="AlphaFoldDB" id="A0A1Y1QZS4"/>